<dbReference type="InterPro" id="IPR000873">
    <property type="entry name" value="AMP-dep_synth/lig_dom"/>
</dbReference>
<dbReference type="PANTHER" id="PTHR43201">
    <property type="entry name" value="ACYL-COA SYNTHETASE"/>
    <property type="match status" value="1"/>
</dbReference>
<evidence type="ECO:0000256" key="1">
    <source>
        <dbReference type="ARBA" id="ARBA00006432"/>
    </source>
</evidence>
<dbReference type="AlphaFoldDB" id="A0A9X3TXD8"/>
<reference evidence="3" key="1">
    <citation type="submission" date="2022-08" db="EMBL/GenBank/DDBJ databases">
        <authorList>
            <person name="Vandamme P."/>
            <person name="Hettiarachchi A."/>
            <person name="Peeters C."/>
            <person name="Cnockaert M."/>
            <person name="Carlier A."/>
        </authorList>
    </citation>
    <scope>NUCLEOTIDE SEQUENCE</scope>
    <source>
        <strain evidence="3">LMG 31809</strain>
    </source>
</reference>
<dbReference type="PROSITE" id="PS00455">
    <property type="entry name" value="AMP_BINDING"/>
    <property type="match status" value="1"/>
</dbReference>
<dbReference type="Gene3D" id="3.40.50.12780">
    <property type="entry name" value="N-terminal domain of ligase-like"/>
    <property type="match status" value="1"/>
</dbReference>
<comment type="caution">
    <text evidence="3">The sequence shown here is derived from an EMBL/GenBank/DDBJ whole genome shotgun (WGS) entry which is preliminary data.</text>
</comment>
<dbReference type="Proteomes" id="UP001141619">
    <property type="component" value="Unassembled WGS sequence"/>
</dbReference>
<gene>
    <name evidence="3" type="ORF">NYP16_06030</name>
</gene>
<dbReference type="EMBL" id="JANWOI010000002">
    <property type="protein sequence ID" value="MDA5193511.1"/>
    <property type="molecule type" value="Genomic_DNA"/>
</dbReference>
<dbReference type="InterPro" id="IPR020845">
    <property type="entry name" value="AMP-binding_CS"/>
</dbReference>
<protein>
    <submittedName>
        <fullName evidence="3">AMP-binding protein</fullName>
    </submittedName>
</protein>
<dbReference type="GO" id="GO:0006631">
    <property type="term" value="P:fatty acid metabolic process"/>
    <property type="evidence" value="ECO:0007669"/>
    <property type="project" value="TreeGrafter"/>
</dbReference>
<sequence>MTKSVAPNGWQTAPFRPVRFPDVGLHIEQRADGTQILSAKMPLGDFEPGVIRSFFAHAAAEPDRIWIARRTGPGGAWQTLTFGAARDRIRAVAAWLGASNLPPGRPVLILSGNGFAHALMLFGAMAAGVPVCSVSPNYALLGGGSEGGNYARLRYVVDLVKPAVLFAEEGGAYAAAIAAVRAPDMHVVSAAPAAYDGGAEDFSVISTAAVPPDVSPVYDPDAPARYMLTSGSSGRPKAVIHTERMIAANINQTHRVMGDGFGWERSILDWLPWHHASGSTTLMATAYLGSTLYMDDGKPTPEHFAQSIANLRDIPVRYYATMPAGFAMLADALEADAALRQTFYSELRTLMFGGAGLPQPLYDRIQKMAVETIGQRIIFVSGFGSTESTSGCMMTWFPSDRVGIGLPLPGTVLKLVPDPARDGIYDIRLKGPMITPGYLDDPARNAEAFDDEGFYCMGDLGRFHDSARPELGLAFAGRRSDQFKLGNGTFVAGGHLRAELMKRLDPHVLDLVICGDGHDYLALMIWLRGAGCAEEITRRLADYNRDNPGQSTVIRRFLLLTEPPSAAGHEISDKGSINRAVVMERRVADLARLYAAVPDGAVVSVK</sequence>
<dbReference type="GO" id="GO:0031956">
    <property type="term" value="F:medium-chain fatty acid-CoA ligase activity"/>
    <property type="evidence" value="ECO:0007669"/>
    <property type="project" value="TreeGrafter"/>
</dbReference>
<evidence type="ECO:0000313" key="4">
    <source>
        <dbReference type="Proteomes" id="UP001141619"/>
    </source>
</evidence>
<dbReference type="Pfam" id="PF00501">
    <property type="entry name" value="AMP-binding"/>
    <property type="match status" value="1"/>
</dbReference>
<feature type="domain" description="AMP-dependent synthetase/ligase" evidence="2">
    <location>
        <begin position="54"/>
        <end position="439"/>
    </location>
</feature>
<reference evidence="3" key="2">
    <citation type="journal article" date="2023" name="Syst. Appl. Microbiol.">
        <title>Govania unica gen. nov., sp. nov., a rare biosphere bacterium that represents a novel family in the class Alphaproteobacteria.</title>
        <authorList>
            <person name="Vandamme P."/>
            <person name="Peeters C."/>
            <person name="Hettiarachchi A."/>
            <person name="Cnockaert M."/>
            <person name="Carlier A."/>
        </authorList>
    </citation>
    <scope>NUCLEOTIDE SEQUENCE</scope>
    <source>
        <strain evidence="3">LMG 31809</strain>
    </source>
</reference>
<dbReference type="PANTHER" id="PTHR43201:SF8">
    <property type="entry name" value="ACYL-COA SYNTHETASE FAMILY MEMBER 3"/>
    <property type="match status" value="1"/>
</dbReference>
<evidence type="ECO:0000259" key="2">
    <source>
        <dbReference type="Pfam" id="PF00501"/>
    </source>
</evidence>
<keyword evidence="4" id="KW-1185">Reference proteome</keyword>
<comment type="similarity">
    <text evidence="1">Belongs to the ATP-dependent AMP-binding enzyme family.</text>
</comment>
<organism evidence="3 4">
    <name type="scientific">Govanella unica</name>
    <dbReference type="NCBI Taxonomy" id="2975056"/>
    <lineage>
        <taxon>Bacteria</taxon>
        <taxon>Pseudomonadati</taxon>
        <taxon>Pseudomonadota</taxon>
        <taxon>Alphaproteobacteria</taxon>
        <taxon>Emcibacterales</taxon>
        <taxon>Govanellaceae</taxon>
        <taxon>Govanella</taxon>
    </lineage>
</organism>
<accession>A0A9X3TXD8</accession>
<dbReference type="RefSeq" id="WP_274943213.1">
    <property type="nucleotide sequence ID" value="NZ_JANWOI010000002.1"/>
</dbReference>
<proteinExistence type="inferred from homology"/>
<name>A0A9X3TXD8_9PROT</name>
<dbReference type="SUPFAM" id="SSF56801">
    <property type="entry name" value="Acetyl-CoA synthetase-like"/>
    <property type="match status" value="1"/>
</dbReference>
<evidence type="ECO:0000313" key="3">
    <source>
        <dbReference type="EMBL" id="MDA5193511.1"/>
    </source>
</evidence>
<dbReference type="InterPro" id="IPR042099">
    <property type="entry name" value="ANL_N_sf"/>
</dbReference>